<evidence type="ECO:0000313" key="2">
    <source>
        <dbReference type="Proteomes" id="UP000324800"/>
    </source>
</evidence>
<gene>
    <name evidence="1" type="ORF">EZS28_036799</name>
</gene>
<organism evidence="1 2">
    <name type="scientific">Streblomastix strix</name>
    <dbReference type="NCBI Taxonomy" id="222440"/>
    <lineage>
        <taxon>Eukaryota</taxon>
        <taxon>Metamonada</taxon>
        <taxon>Preaxostyla</taxon>
        <taxon>Oxymonadida</taxon>
        <taxon>Streblomastigidae</taxon>
        <taxon>Streblomastix</taxon>
    </lineage>
</organism>
<protein>
    <submittedName>
        <fullName evidence="1">Uncharacterized protein</fullName>
    </submittedName>
</protein>
<dbReference type="Proteomes" id="UP000324800">
    <property type="component" value="Unassembled WGS sequence"/>
</dbReference>
<feature type="non-terminal residue" evidence="1">
    <location>
        <position position="1"/>
    </location>
</feature>
<sequence>SSDNELQRRGKNSLINLIERNENVVSDLLQIGLLDRAAESLMRIPLSSQQQQSLILSMTSSSQISSSYPYSVFVMNILEVLDKVLNSENAVFLKSNKLISVLEKIKTERNTKEIRKKAKFIQDSVIEE</sequence>
<dbReference type="AlphaFoldDB" id="A0A5J4UBY2"/>
<comment type="caution">
    <text evidence="1">The sequence shown here is derived from an EMBL/GenBank/DDBJ whole genome shotgun (WGS) entry which is preliminary data.</text>
</comment>
<dbReference type="EMBL" id="SNRW01018094">
    <property type="protein sequence ID" value="KAA6367673.1"/>
    <property type="molecule type" value="Genomic_DNA"/>
</dbReference>
<proteinExistence type="predicted"/>
<evidence type="ECO:0000313" key="1">
    <source>
        <dbReference type="EMBL" id="KAA6367673.1"/>
    </source>
</evidence>
<name>A0A5J4UBY2_9EUKA</name>
<reference evidence="1 2" key="1">
    <citation type="submission" date="2019-03" db="EMBL/GenBank/DDBJ databases">
        <title>Single cell metagenomics reveals metabolic interactions within the superorganism composed of flagellate Streblomastix strix and complex community of Bacteroidetes bacteria on its surface.</title>
        <authorList>
            <person name="Treitli S.C."/>
            <person name="Kolisko M."/>
            <person name="Husnik F."/>
            <person name="Keeling P."/>
            <person name="Hampl V."/>
        </authorList>
    </citation>
    <scope>NUCLEOTIDE SEQUENCE [LARGE SCALE GENOMIC DNA]</scope>
    <source>
        <strain evidence="1">ST1C</strain>
    </source>
</reference>
<accession>A0A5J4UBY2</accession>